<accession>A0A0C2C1B3</accession>
<evidence type="ECO:0000313" key="1">
    <source>
        <dbReference type="EMBL" id="KIH43352.1"/>
    </source>
</evidence>
<dbReference type="AlphaFoldDB" id="A0A0C2C1B3"/>
<protein>
    <submittedName>
        <fullName evidence="1">Uncharacterized protein</fullName>
    </submittedName>
</protein>
<proteinExistence type="predicted"/>
<feature type="non-terminal residue" evidence="1">
    <location>
        <position position="26"/>
    </location>
</feature>
<keyword evidence="2" id="KW-1185">Reference proteome</keyword>
<sequence>MSAADLFRHDRADSQRVRVCSCLGDR</sequence>
<dbReference type="Proteomes" id="UP000054047">
    <property type="component" value="Unassembled WGS sequence"/>
</dbReference>
<organism evidence="1 2">
    <name type="scientific">Ancylostoma duodenale</name>
    <dbReference type="NCBI Taxonomy" id="51022"/>
    <lineage>
        <taxon>Eukaryota</taxon>
        <taxon>Metazoa</taxon>
        <taxon>Ecdysozoa</taxon>
        <taxon>Nematoda</taxon>
        <taxon>Chromadorea</taxon>
        <taxon>Rhabditida</taxon>
        <taxon>Rhabditina</taxon>
        <taxon>Rhabditomorpha</taxon>
        <taxon>Strongyloidea</taxon>
        <taxon>Ancylostomatidae</taxon>
        <taxon>Ancylostomatinae</taxon>
        <taxon>Ancylostoma</taxon>
    </lineage>
</organism>
<evidence type="ECO:0000313" key="2">
    <source>
        <dbReference type="Proteomes" id="UP000054047"/>
    </source>
</evidence>
<reference evidence="1 2" key="1">
    <citation type="submission" date="2013-12" db="EMBL/GenBank/DDBJ databases">
        <title>Draft genome of the parsitic nematode Ancylostoma duodenale.</title>
        <authorList>
            <person name="Mitreva M."/>
        </authorList>
    </citation>
    <scope>NUCLEOTIDE SEQUENCE [LARGE SCALE GENOMIC DNA]</scope>
    <source>
        <strain evidence="1 2">Zhejiang</strain>
    </source>
</reference>
<dbReference type="EMBL" id="KN786652">
    <property type="protein sequence ID" value="KIH43352.1"/>
    <property type="molecule type" value="Genomic_DNA"/>
</dbReference>
<gene>
    <name evidence="1" type="ORF">ANCDUO_26645</name>
</gene>
<name>A0A0C2C1B3_9BILA</name>